<evidence type="ECO:0000313" key="6">
    <source>
        <dbReference type="Proteomes" id="UP000770661"/>
    </source>
</evidence>
<dbReference type="PANTHER" id="PTHR43804:SF7">
    <property type="entry name" value="LD18447P"/>
    <property type="match status" value="1"/>
</dbReference>
<dbReference type="InterPro" id="IPR050057">
    <property type="entry name" value="Prokaryotic/Mito_RF"/>
</dbReference>
<keyword evidence="3" id="KW-0648">Protein biosynthesis</keyword>
<dbReference type="Pfam" id="PF03462">
    <property type="entry name" value="PCRF"/>
    <property type="match status" value="1"/>
</dbReference>
<evidence type="ECO:0000256" key="1">
    <source>
        <dbReference type="ARBA" id="ARBA00010835"/>
    </source>
</evidence>
<protein>
    <submittedName>
        <fullName evidence="5">Peptide chain release factor 1-like, mitochondrial</fullName>
    </submittedName>
</protein>
<dbReference type="InterPro" id="IPR005139">
    <property type="entry name" value="PCRF"/>
</dbReference>
<organism evidence="5 6">
    <name type="scientific">Chionoecetes opilio</name>
    <name type="common">Atlantic snow crab</name>
    <name type="synonym">Cancer opilio</name>
    <dbReference type="NCBI Taxonomy" id="41210"/>
    <lineage>
        <taxon>Eukaryota</taxon>
        <taxon>Metazoa</taxon>
        <taxon>Ecdysozoa</taxon>
        <taxon>Arthropoda</taxon>
        <taxon>Crustacea</taxon>
        <taxon>Multicrustacea</taxon>
        <taxon>Malacostraca</taxon>
        <taxon>Eumalacostraca</taxon>
        <taxon>Eucarida</taxon>
        <taxon>Decapoda</taxon>
        <taxon>Pleocyemata</taxon>
        <taxon>Brachyura</taxon>
        <taxon>Eubrachyura</taxon>
        <taxon>Majoidea</taxon>
        <taxon>Majidae</taxon>
        <taxon>Chionoecetes</taxon>
    </lineage>
</organism>
<dbReference type="GO" id="GO:0003747">
    <property type="term" value="F:translation release factor activity"/>
    <property type="evidence" value="ECO:0007669"/>
    <property type="project" value="InterPro"/>
</dbReference>
<evidence type="ECO:0000259" key="4">
    <source>
        <dbReference type="PROSITE" id="PS00745"/>
    </source>
</evidence>
<proteinExistence type="inferred from homology"/>
<keyword evidence="2" id="KW-0488">Methylation</keyword>
<name>A0A8J5CSZ6_CHIOP</name>
<feature type="domain" description="Prokaryotic-type class I peptide chain release factors" evidence="4">
    <location>
        <begin position="333"/>
        <end position="349"/>
    </location>
</feature>
<dbReference type="Gene3D" id="3.30.160.20">
    <property type="match status" value="1"/>
</dbReference>
<dbReference type="Proteomes" id="UP000770661">
    <property type="component" value="Unassembled WGS sequence"/>
</dbReference>
<dbReference type="GO" id="GO:0005737">
    <property type="term" value="C:cytoplasm"/>
    <property type="evidence" value="ECO:0007669"/>
    <property type="project" value="UniProtKB-ARBA"/>
</dbReference>
<evidence type="ECO:0000256" key="3">
    <source>
        <dbReference type="ARBA" id="ARBA00022917"/>
    </source>
</evidence>
<evidence type="ECO:0000313" key="5">
    <source>
        <dbReference type="EMBL" id="KAG0718697.1"/>
    </source>
</evidence>
<dbReference type="Pfam" id="PF00472">
    <property type="entry name" value="RF-1"/>
    <property type="match status" value="1"/>
</dbReference>
<dbReference type="FunFam" id="3.30.70.1660:FF:000002">
    <property type="entry name" value="Peptide chain release factor 1"/>
    <property type="match status" value="1"/>
</dbReference>
<dbReference type="EMBL" id="JACEEZ010015671">
    <property type="protein sequence ID" value="KAG0718697.1"/>
    <property type="molecule type" value="Genomic_DNA"/>
</dbReference>
<dbReference type="OrthoDB" id="6337226at2759"/>
<evidence type="ECO:0000256" key="2">
    <source>
        <dbReference type="ARBA" id="ARBA00022481"/>
    </source>
</evidence>
<dbReference type="InterPro" id="IPR000352">
    <property type="entry name" value="Pep_chain_release_fac_I"/>
</dbReference>
<reference evidence="5" key="1">
    <citation type="submission" date="2020-07" db="EMBL/GenBank/DDBJ databases">
        <title>The High-quality genome of the commercially important snow crab, Chionoecetes opilio.</title>
        <authorList>
            <person name="Jeong J.-H."/>
            <person name="Ryu S."/>
        </authorList>
    </citation>
    <scope>NUCLEOTIDE SEQUENCE</scope>
    <source>
        <strain evidence="5">MADBK_172401_WGS</strain>
        <tissue evidence="5">Digestive gland</tissue>
    </source>
</reference>
<comment type="similarity">
    <text evidence="1">Belongs to the prokaryotic/mitochondrial release factor family.</text>
</comment>
<dbReference type="PROSITE" id="PS00745">
    <property type="entry name" value="RF_PROK_I"/>
    <property type="match status" value="1"/>
</dbReference>
<dbReference type="SUPFAM" id="SSF75620">
    <property type="entry name" value="Release factor"/>
    <property type="match status" value="1"/>
</dbReference>
<dbReference type="Gene3D" id="6.10.140.1950">
    <property type="match status" value="1"/>
</dbReference>
<dbReference type="Gene3D" id="3.30.70.1660">
    <property type="match status" value="1"/>
</dbReference>
<dbReference type="SMART" id="SM00937">
    <property type="entry name" value="PCRF"/>
    <property type="match status" value="1"/>
</dbReference>
<gene>
    <name evidence="5" type="primary">Mtrf1l</name>
    <name evidence="5" type="ORF">GWK47_007540</name>
</gene>
<accession>A0A8J5CSZ6</accession>
<dbReference type="AlphaFoldDB" id="A0A8J5CSZ6"/>
<sequence>MEGKVGSEVRAEKGVSEIKPEVKIMRQILQIGFSQTKTHFLHMREFCLTCKHVASQPQRTISHLYNNRSATLPRLYRTILRQSNERARLISNYTVNRGISKSSQLENYEALSLENVEVQKYLRKLREEHRAALHGEDEASTQAARSQAPLMRLLDQVERLWSDIEELCALAESNEGDKEMQDMAREELQEVKTKLYGLQEEVLCALIPEEVMDDRTVVVEVSAGVGGQEAMLFCQDVFNMYLSYVQHRGWQEEVTEYETTDIGGLRHGSIVVSGDSVYSSLKYEGGTHRVQRVPKTEKAGRVHTSTVSVAVLPQPLEIDIQLSEKDMKMETKRASGAGGQSVNTTDSAVRIVHLPTGLSVESQSERSQHHNKDKCLKKLRALLYQQQLDNNTQNYNSNRKLQVGAKGRSEKIRTYNFPQDRVTDHRLGVSMHNLATFMGGTDTFHDLVSQLVEEGHRETLQEIIYGIKT</sequence>
<keyword evidence="6" id="KW-1185">Reference proteome</keyword>
<dbReference type="FunFam" id="3.30.160.20:FF:000004">
    <property type="entry name" value="Peptide chain release factor 1"/>
    <property type="match status" value="1"/>
</dbReference>
<comment type="caution">
    <text evidence="5">The sequence shown here is derived from an EMBL/GenBank/DDBJ whole genome shotgun (WGS) entry which is preliminary data.</text>
</comment>
<dbReference type="PANTHER" id="PTHR43804">
    <property type="entry name" value="LD18447P"/>
    <property type="match status" value="1"/>
</dbReference>
<dbReference type="InterPro" id="IPR045853">
    <property type="entry name" value="Pep_chain_release_fac_I_sf"/>
</dbReference>